<proteinExistence type="predicted"/>
<dbReference type="RefSeq" id="WP_268598736.1">
    <property type="nucleotide sequence ID" value="NZ_JAMDNP010000057.1"/>
</dbReference>
<name>A0ABT4H3J0_PAEAL</name>
<organism evidence="1 2">
    <name type="scientific">Paenibacillus alvei</name>
    <name type="common">Bacillus alvei</name>
    <dbReference type="NCBI Taxonomy" id="44250"/>
    <lineage>
        <taxon>Bacteria</taxon>
        <taxon>Bacillati</taxon>
        <taxon>Bacillota</taxon>
        <taxon>Bacilli</taxon>
        <taxon>Bacillales</taxon>
        <taxon>Paenibacillaceae</taxon>
        <taxon>Paenibacillus</taxon>
    </lineage>
</organism>
<dbReference type="Pfam" id="PF20213">
    <property type="entry name" value="DUF6573"/>
    <property type="match status" value="1"/>
</dbReference>
<dbReference type="EMBL" id="JAMDNP010000057">
    <property type="protein sequence ID" value="MCY9763541.1"/>
    <property type="molecule type" value="Genomic_DNA"/>
</dbReference>
<comment type="caution">
    <text evidence="1">The sequence shown here is derived from an EMBL/GenBank/DDBJ whole genome shotgun (WGS) entry which is preliminary data.</text>
</comment>
<evidence type="ECO:0000313" key="1">
    <source>
        <dbReference type="EMBL" id="MCY9763541.1"/>
    </source>
</evidence>
<dbReference type="InterPro" id="IPR046480">
    <property type="entry name" value="DUF6573"/>
</dbReference>
<keyword evidence="2" id="KW-1185">Reference proteome</keyword>
<accession>A0ABT4H3J0</accession>
<reference evidence="1 2" key="1">
    <citation type="submission" date="2022-05" db="EMBL/GenBank/DDBJ databases">
        <title>Genome Sequencing of Bee-Associated Microbes.</title>
        <authorList>
            <person name="Dunlap C."/>
        </authorList>
    </citation>
    <scope>NUCLEOTIDE SEQUENCE [LARGE SCALE GENOMIC DNA]</scope>
    <source>
        <strain evidence="1 2">NRRL B-04010</strain>
    </source>
</reference>
<evidence type="ECO:0000313" key="2">
    <source>
        <dbReference type="Proteomes" id="UP001527181"/>
    </source>
</evidence>
<protein>
    <submittedName>
        <fullName evidence="1">Uncharacterized protein</fullName>
    </submittedName>
</protein>
<sequence>MSNNKLEEIYGKVIHSYSRAESIADGSLIDVSEMAREAGFKLPVAMTRAVWGEYIVPSDEDMKLGQSVEGRLWDTLSVMFASARCCSRSEMSFSVVFVIDGNSPLKKLKAIIGPGDKFEPVLTVMMPEEE</sequence>
<gene>
    <name evidence="1" type="ORF">M5X12_23815</name>
</gene>
<dbReference type="Proteomes" id="UP001527181">
    <property type="component" value="Unassembled WGS sequence"/>
</dbReference>